<dbReference type="Gene3D" id="2.40.37.20">
    <property type="entry name" value="D-serine dehydratase-like domain"/>
    <property type="match status" value="1"/>
</dbReference>
<accession>A0A4R4KFZ3</accession>
<reference evidence="4 5" key="1">
    <citation type="submission" date="2019-02" db="EMBL/GenBank/DDBJ databases">
        <title>Arundinibacter roseus gen. nov., sp. nov., a new member of the family Cytophagaceae.</title>
        <authorList>
            <person name="Szuroczki S."/>
            <person name="Khayer B."/>
            <person name="Sproer C."/>
            <person name="Toumi M."/>
            <person name="Szabo A."/>
            <person name="Felfoldi T."/>
            <person name="Schumann P."/>
            <person name="Toth E."/>
        </authorList>
    </citation>
    <scope>NUCLEOTIDE SEQUENCE [LARGE SCALE GENOMIC DNA]</scope>
    <source>
        <strain evidence="4 5">DMA-k-7a</strain>
    </source>
</reference>
<dbReference type="PANTHER" id="PTHR28004:SF2">
    <property type="entry name" value="D-SERINE DEHYDRATASE"/>
    <property type="match status" value="1"/>
</dbReference>
<dbReference type="PANTHER" id="PTHR28004">
    <property type="entry name" value="ZGC:162816-RELATED"/>
    <property type="match status" value="1"/>
</dbReference>
<sequence length="368" mass="41371">MANNWFEFQHSEEIDSPSLVIYKDRILHNIELMIRIAGSPGRLVPHVKTHKMAEVVQMQLDAGIQRFKCATIAEAEMLAMTGAPWILIAYQLTGPNLLRLQKLKLAFPAVTFSSLIDSIDTARQLNELTMPEPYDVFIDINNGMNRSGHLTNDALFSLYQEIVSLPNLRLIGLHVYDGHIRDEDFMARKQASDLAFEPVTDFCELLRQQGFESPVIIAGGSPTFTVHAQRTGVLCSPGTCLLWDWGYGDRFLDQPFLHAAVLLTRVVSKPAPGIITVDLGHKAVAAENSIEKRFRFLNLNDYQVLSQSEEHGVIAVKNSDDLHIGDLLYAIPYHICPTVALHENVTVVEDLTPTEKWEIVARKRKITF</sequence>
<keyword evidence="2" id="KW-0456">Lyase</keyword>
<feature type="domain" description="D-serine dehydratase-like" evidence="3">
    <location>
        <begin position="259"/>
        <end position="349"/>
    </location>
</feature>
<dbReference type="EMBL" id="SMJU01000004">
    <property type="protein sequence ID" value="TDB66947.1"/>
    <property type="molecule type" value="Genomic_DNA"/>
</dbReference>
<comment type="similarity">
    <text evidence="1">Belongs to the DSD1 family.</text>
</comment>
<protein>
    <submittedName>
        <fullName evidence="4">D-TA family PLP-dependent enzyme</fullName>
    </submittedName>
</protein>
<dbReference type="InterPro" id="IPR042208">
    <property type="entry name" value="D-ser_dehydrat-like_sf"/>
</dbReference>
<dbReference type="Proteomes" id="UP000295706">
    <property type="component" value="Unassembled WGS sequence"/>
</dbReference>
<keyword evidence="5" id="KW-1185">Reference proteome</keyword>
<name>A0A4R4KFZ3_9BACT</name>
<dbReference type="SUPFAM" id="SSF51419">
    <property type="entry name" value="PLP-binding barrel"/>
    <property type="match status" value="1"/>
</dbReference>
<organism evidence="4 5">
    <name type="scientific">Arundinibacter roseus</name>
    <dbReference type="NCBI Taxonomy" id="2070510"/>
    <lineage>
        <taxon>Bacteria</taxon>
        <taxon>Pseudomonadati</taxon>
        <taxon>Bacteroidota</taxon>
        <taxon>Cytophagia</taxon>
        <taxon>Cytophagales</taxon>
        <taxon>Spirosomataceae</taxon>
        <taxon>Arundinibacter</taxon>
    </lineage>
</organism>
<dbReference type="RefSeq" id="WP_132116101.1">
    <property type="nucleotide sequence ID" value="NZ_SMJU01000004.1"/>
</dbReference>
<dbReference type="Pfam" id="PF01168">
    <property type="entry name" value="Ala_racemase_N"/>
    <property type="match status" value="1"/>
</dbReference>
<proteinExistence type="inferred from homology"/>
<evidence type="ECO:0000256" key="1">
    <source>
        <dbReference type="ARBA" id="ARBA00005323"/>
    </source>
</evidence>
<gene>
    <name evidence="4" type="ORF">EZE20_07460</name>
</gene>
<dbReference type="Pfam" id="PF14031">
    <property type="entry name" value="D-ser_dehydrat"/>
    <property type="match status" value="1"/>
</dbReference>
<dbReference type="OrthoDB" id="9788869at2"/>
<comment type="caution">
    <text evidence="4">The sequence shown here is derived from an EMBL/GenBank/DDBJ whole genome shotgun (WGS) entry which is preliminary data.</text>
</comment>
<evidence type="ECO:0000313" key="4">
    <source>
        <dbReference type="EMBL" id="TDB66947.1"/>
    </source>
</evidence>
<dbReference type="GO" id="GO:0008721">
    <property type="term" value="F:D-serine ammonia-lyase activity"/>
    <property type="evidence" value="ECO:0007669"/>
    <property type="project" value="TreeGrafter"/>
</dbReference>
<dbReference type="GO" id="GO:0036088">
    <property type="term" value="P:D-serine catabolic process"/>
    <property type="evidence" value="ECO:0007669"/>
    <property type="project" value="TreeGrafter"/>
</dbReference>
<evidence type="ECO:0000256" key="2">
    <source>
        <dbReference type="ARBA" id="ARBA00023239"/>
    </source>
</evidence>
<dbReference type="InterPro" id="IPR051466">
    <property type="entry name" value="D-amino_acid_metab_enzyme"/>
</dbReference>
<evidence type="ECO:0000313" key="5">
    <source>
        <dbReference type="Proteomes" id="UP000295706"/>
    </source>
</evidence>
<dbReference type="InterPro" id="IPR001608">
    <property type="entry name" value="Ala_racemase_N"/>
</dbReference>
<dbReference type="InterPro" id="IPR026956">
    <property type="entry name" value="D-ser_dehydrat-like_dom"/>
</dbReference>
<dbReference type="InterPro" id="IPR029066">
    <property type="entry name" value="PLP-binding_barrel"/>
</dbReference>
<dbReference type="CDD" id="cd06821">
    <property type="entry name" value="PLPDE_III_D-TA"/>
    <property type="match status" value="1"/>
</dbReference>
<dbReference type="Gene3D" id="3.20.20.10">
    <property type="entry name" value="Alanine racemase"/>
    <property type="match status" value="1"/>
</dbReference>
<dbReference type="AlphaFoldDB" id="A0A4R4KFZ3"/>
<dbReference type="SMART" id="SM01119">
    <property type="entry name" value="D-ser_dehydrat"/>
    <property type="match status" value="1"/>
</dbReference>
<evidence type="ECO:0000259" key="3">
    <source>
        <dbReference type="SMART" id="SM01119"/>
    </source>
</evidence>